<accession>A0AAD4MB43</accession>
<dbReference type="FunFam" id="3.50.50.60:FF:000034">
    <property type="entry name" value="sulfide:quinone oxidoreductase, mitochondrial"/>
    <property type="match status" value="1"/>
</dbReference>
<evidence type="ECO:0000256" key="4">
    <source>
        <dbReference type="ARBA" id="ARBA00022719"/>
    </source>
</evidence>
<evidence type="ECO:0000256" key="9">
    <source>
        <dbReference type="ARBA" id="ARBA00060891"/>
    </source>
</evidence>
<keyword evidence="3" id="KW-0285">Flavoprotein</keyword>
<keyword evidence="6" id="KW-0809">Transit peptide</keyword>
<evidence type="ECO:0000256" key="7">
    <source>
        <dbReference type="ARBA" id="ARBA00023002"/>
    </source>
</evidence>
<dbReference type="Proteomes" id="UP001203297">
    <property type="component" value="Unassembled WGS sequence"/>
</dbReference>
<keyword evidence="5" id="KW-0274">FAD</keyword>
<evidence type="ECO:0000256" key="8">
    <source>
        <dbReference type="ARBA" id="ARBA00023128"/>
    </source>
</evidence>
<evidence type="ECO:0000256" key="10">
    <source>
        <dbReference type="ARBA" id="ARBA00070160"/>
    </source>
</evidence>
<comment type="cofactor">
    <cofactor evidence="1">
        <name>FAD</name>
        <dbReference type="ChEBI" id="CHEBI:57692"/>
    </cofactor>
</comment>
<comment type="similarity">
    <text evidence="9">Belongs to the SQRD family.</text>
</comment>
<dbReference type="EMBL" id="WTXG01000003">
    <property type="protein sequence ID" value="KAI0306368.1"/>
    <property type="molecule type" value="Genomic_DNA"/>
</dbReference>
<evidence type="ECO:0000256" key="5">
    <source>
        <dbReference type="ARBA" id="ARBA00022827"/>
    </source>
</evidence>
<organism evidence="11 12">
    <name type="scientific">Multifurca ochricompacta</name>
    <dbReference type="NCBI Taxonomy" id="376703"/>
    <lineage>
        <taxon>Eukaryota</taxon>
        <taxon>Fungi</taxon>
        <taxon>Dikarya</taxon>
        <taxon>Basidiomycota</taxon>
        <taxon>Agaricomycotina</taxon>
        <taxon>Agaricomycetes</taxon>
        <taxon>Russulales</taxon>
        <taxon>Russulaceae</taxon>
        <taxon>Multifurca</taxon>
    </lineage>
</organism>
<evidence type="ECO:0000256" key="6">
    <source>
        <dbReference type="ARBA" id="ARBA00022946"/>
    </source>
</evidence>
<dbReference type="GO" id="GO:0071949">
    <property type="term" value="F:FAD binding"/>
    <property type="evidence" value="ECO:0007669"/>
    <property type="project" value="TreeGrafter"/>
</dbReference>
<keyword evidence="4" id="KW-0874">Quinone</keyword>
<keyword evidence="8" id="KW-0496">Mitochondrion</keyword>
<dbReference type="Gene3D" id="3.50.50.60">
    <property type="entry name" value="FAD/NAD(P)-binding domain"/>
    <property type="match status" value="2"/>
</dbReference>
<dbReference type="InterPro" id="IPR015904">
    <property type="entry name" value="Sulphide_quinone_reductase"/>
</dbReference>
<dbReference type="AlphaFoldDB" id="A0AAD4MB43"/>
<name>A0AAD4MB43_9AGAM</name>
<gene>
    <name evidence="11" type="ORF">B0F90DRAFT_1623015</name>
</gene>
<evidence type="ECO:0000313" key="12">
    <source>
        <dbReference type="Proteomes" id="UP001203297"/>
    </source>
</evidence>
<dbReference type="InterPro" id="IPR036188">
    <property type="entry name" value="FAD/NAD-bd_sf"/>
</dbReference>
<protein>
    <recommendedName>
        <fullName evidence="10">Sulfide:quinone oxidoreductase, mitochondrial</fullName>
    </recommendedName>
</protein>
<dbReference type="GO" id="GO:0048038">
    <property type="term" value="F:quinone binding"/>
    <property type="evidence" value="ECO:0007669"/>
    <property type="project" value="UniProtKB-KW"/>
</dbReference>
<dbReference type="SUPFAM" id="SSF51905">
    <property type="entry name" value="FAD/NAD(P)-binding domain"/>
    <property type="match status" value="2"/>
</dbReference>
<comment type="subcellular location">
    <subcellularLocation>
        <location evidence="2">Mitochondrion</location>
    </subcellularLocation>
</comment>
<comment type="caution">
    <text evidence="11">The sequence shown here is derived from an EMBL/GenBank/DDBJ whole genome shotgun (WGS) entry which is preliminary data.</text>
</comment>
<dbReference type="GO" id="GO:0070224">
    <property type="term" value="F:sulfide:quinone oxidoreductase activity"/>
    <property type="evidence" value="ECO:0007669"/>
    <property type="project" value="TreeGrafter"/>
</dbReference>
<evidence type="ECO:0000256" key="3">
    <source>
        <dbReference type="ARBA" id="ARBA00022630"/>
    </source>
</evidence>
<evidence type="ECO:0000256" key="2">
    <source>
        <dbReference type="ARBA" id="ARBA00004173"/>
    </source>
</evidence>
<reference evidence="11" key="1">
    <citation type="journal article" date="2022" name="New Phytol.">
        <title>Evolutionary transition to the ectomycorrhizal habit in the genomes of a hyperdiverse lineage of mushroom-forming fungi.</title>
        <authorList>
            <person name="Looney B."/>
            <person name="Miyauchi S."/>
            <person name="Morin E."/>
            <person name="Drula E."/>
            <person name="Courty P.E."/>
            <person name="Kohler A."/>
            <person name="Kuo A."/>
            <person name="LaButti K."/>
            <person name="Pangilinan J."/>
            <person name="Lipzen A."/>
            <person name="Riley R."/>
            <person name="Andreopoulos W."/>
            <person name="He G."/>
            <person name="Johnson J."/>
            <person name="Nolan M."/>
            <person name="Tritt A."/>
            <person name="Barry K.W."/>
            <person name="Grigoriev I.V."/>
            <person name="Nagy L.G."/>
            <person name="Hibbett D."/>
            <person name="Henrissat B."/>
            <person name="Matheny P.B."/>
            <person name="Labbe J."/>
            <person name="Martin F.M."/>
        </authorList>
    </citation>
    <scope>NUCLEOTIDE SEQUENCE</scope>
    <source>
        <strain evidence="11">BPL690</strain>
    </source>
</reference>
<keyword evidence="12" id="KW-1185">Reference proteome</keyword>
<evidence type="ECO:0000256" key="1">
    <source>
        <dbReference type="ARBA" id="ARBA00001974"/>
    </source>
</evidence>
<dbReference type="GO" id="GO:0070221">
    <property type="term" value="P:sulfide oxidation, using sulfide:quinone oxidoreductase"/>
    <property type="evidence" value="ECO:0007669"/>
    <property type="project" value="TreeGrafter"/>
</dbReference>
<proteinExistence type="inferred from homology"/>
<keyword evidence="7" id="KW-0560">Oxidoreductase</keyword>
<dbReference type="GO" id="GO:0005739">
    <property type="term" value="C:mitochondrion"/>
    <property type="evidence" value="ECO:0007669"/>
    <property type="project" value="UniProtKB-SubCell"/>
</dbReference>
<sequence length="451" mass="49338">MLSIRSASDALPRYAGFNRARRASTNASSRDKYKILVLGGGARGLGVAQQLYNRFGAAGKPLQAGDIAIVDPAEYHHYQPGWTLVGSGLKQKSTLRRPLVELIPPHIAHIPENVASFDPVQNAVRTDAGRLLTYDALVIAMGLQVNFGAIEGLPKALADPSSGVSSIYSYQTCDKTWEDIDTLRAGRAIFTQPQGVIKCAGAPQKIMWMAWDRYRSTQRGDQIKVDFFTGMPTMFSVKKYSDALDALRVERGVGGSFGQNLVYIDAANRKAVFRNVADGTESKEDYTLLHVTPPMGPLDVLKGSPIVDAAGWVEVDKGTLQHVKPEYSNIFALGDASSLPTSKTAAAITKQAPVLTENLFHLLDTGKVGPAMYDGYTSCPLLTGYGELMLAEFKYGLVPAETFANSVGIRQLHDGKKLSHFFRDLFPWVYFNYYVKGKWFGPSGLIRPKFS</sequence>
<dbReference type="PANTHER" id="PTHR10632:SF2">
    <property type="entry name" value="SULFIDE:QUINONE OXIDOREDUCTASE, MITOCHONDRIAL"/>
    <property type="match status" value="1"/>
</dbReference>
<dbReference type="PANTHER" id="PTHR10632">
    <property type="entry name" value="SULFIDE:QUINONE OXIDOREDUCTASE"/>
    <property type="match status" value="1"/>
</dbReference>
<evidence type="ECO:0000313" key="11">
    <source>
        <dbReference type="EMBL" id="KAI0306368.1"/>
    </source>
</evidence>